<dbReference type="Proteomes" id="UP000218231">
    <property type="component" value="Unassembled WGS sequence"/>
</dbReference>
<comment type="caution">
    <text evidence="3">The sequence shown here is derived from an EMBL/GenBank/DDBJ whole genome shotgun (WGS) entry which is preliminary data.</text>
</comment>
<sequence>MGQNHRRLGFAFGAKQFLVSIFSFATILLNFNFPSTLAAKEVSCHDCVGDGCLSGDLIKDDVDNKCITLENGNRLTCFCRNKNECNAGKSLSKLKEETVKLVKCECQGKHCNGRDSCIGEICSWSQHVDTKKIEKGCVNASIPIVKQRIIGACISPPITGFMHQGLGKKIDDLMSIESCYCDERYCNSERPFKESEEKGEDDEECPAHVMAIAAQTEKKSEKAKCIGQFCYTVSVNATDLGPMQKYRAKGCLTFDEEYKLPEEFEPTGCGIFKGGGVEVELCLSTKNKRAIDRVRAQEKVDPVEEEEEKEEEQEERKEEREEERGKSPKEEEKSRRESSGEKDDKKKGKAKAPSYIFDKTPTQAPIPDDSNTTMVAVFVLIILCILGSGIVWKFELHKKLKRGNYDSVAGG</sequence>
<feature type="transmembrane region" description="Helical" evidence="2">
    <location>
        <begin position="373"/>
        <end position="392"/>
    </location>
</feature>
<evidence type="ECO:0000313" key="3">
    <source>
        <dbReference type="EMBL" id="PAV59818.1"/>
    </source>
</evidence>
<evidence type="ECO:0000256" key="2">
    <source>
        <dbReference type="SAM" id="Phobius"/>
    </source>
</evidence>
<keyword evidence="4" id="KW-1185">Reference proteome</keyword>
<reference evidence="3 4" key="1">
    <citation type="journal article" date="2017" name="Curr. Biol.">
        <title>Genome architecture and evolution of a unichromosomal asexual nematode.</title>
        <authorList>
            <person name="Fradin H."/>
            <person name="Zegar C."/>
            <person name="Gutwein M."/>
            <person name="Lucas J."/>
            <person name="Kovtun M."/>
            <person name="Corcoran D."/>
            <person name="Baugh L.R."/>
            <person name="Kiontke K."/>
            <person name="Gunsalus K."/>
            <person name="Fitch D.H."/>
            <person name="Piano F."/>
        </authorList>
    </citation>
    <scope>NUCLEOTIDE SEQUENCE [LARGE SCALE GENOMIC DNA]</scope>
    <source>
        <strain evidence="3">PF1309</strain>
    </source>
</reference>
<name>A0A2A2JDH0_9BILA</name>
<feature type="compositionally biased region" description="Basic and acidic residues" evidence="1">
    <location>
        <begin position="314"/>
        <end position="346"/>
    </location>
</feature>
<proteinExistence type="predicted"/>
<dbReference type="AlphaFoldDB" id="A0A2A2JDH0"/>
<keyword evidence="2" id="KW-0472">Membrane</keyword>
<dbReference type="OrthoDB" id="5828794at2759"/>
<evidence type="ECO:0000313" key="4">
    <source>
        <dbReference type="Proteomes" id="UP000218231"/>
    </source>
</evidence>
<evidence type="ECO:0000256" key="1">
    <source>
        <dbReference type="SAM" id="MobiDB-lite"/>
    </source>
</evidence>
<feature type="region of interest" description="Disordered" evidence="1">
    <location>
        <begin position="296"/>
        <end position="363"/>
    </location>
</feature>
<organism evidence="3 4">
    <name type="scientific">Diploscapter pachys</name>
    <dbReference type="NCBI Taxonomy" id="2018661"/>
    <lineage>
        <taxon>Eukaryota</taxon>
        <taxon>Metazoa</taxon>
        <taxon>Ecdysozoa</taxon>
        <taxon>Nematoda</taxon>
        <taxon>Chromadorea</taxon>
        <taxon>Rhabditida</taxon>
        <taxon>Rhabditina</taxon>
        <taxon>Rhabditomorpha</taxon>
        <taxon>Rhabditoidea</taxon>
        <taxon>Rhabditidae</taxon>
        <taxon>Diploscapter</taxon>
    </lineage>
</organism>
<protein>
    <submittedName>
        <fullName evidence="3">Uncharacterized protein</fullName>
    </submittedName>
</protein>
<gene>
    <name evidence="3" type="ORF">WR25_08029</name>
</gene>
<keyword evidence="2" id="KW-0812">Transmembrane</keyword>
<accession>A0A2A2JDH0</accession>
<feature type="compositionally biased region" description="Acidic residues" evidence="1">
    <location>
        <begin position="303"/>
        <end position="313"/>
    </location>
</feature>
<keyword evidence="2" id="KW-1133">Transmembrane helix</keyword>
<dbReference type="EMBL" id="LIAE01010498">
    <property type="protein sequence ID" value="PAV59818.1"/>
    <property type="molecule type" value="Genomic_DNA"/>
</dbReference>